<gene>
    <name evidence="2" type="ORF">NIES2135_05390</name>
</gene>
<evidence type="ECO:0000256" key="1">
    <source>
        <dbReference type="SAM" id="Phobius"/>
    </source>
</evidence>
<name>A0A1Z4JAN9_LEPBY</name>
<protein>
    <submittedName>
        <fullName evidence="2">Uncharacterized protein</fullName>
    </submittedName>
</protein>
<keyword evidence="1" id="KW-0472">Membrane</keyword>
<organism evidence="2 3">
    <name type="scientific">Leptolyngbya boryana NIES-2135</name>
    <dbReference type="NCBI Taxonomy" id="1973484"/>
    <lineage>
        <taxon>Bacteria</taxon>
        <taxon>Bacillati</taxon>
        <taxon>Cyanobacteriota</taxon>
        <taxon>Cyanophyceae</taxon>
        <taxon>Leptolyngbyales</taxon>
        <taxon>Leptolyngbyaceae</taxon>
        <taxon>Leptolyngbya group</taxon>
        <taxon>Leptolyngbya</taxon>
    </lineage>
</organism>
<keyword evidence="1" id="KW-1133">Transmembrane helix</keyword>
<evidence type="ECO:0000313" key="3">
    <source>
        <dbReference type="Proteomes" id="UP000217895"/>
    </source>
</evidence>
<evidence type="ECO:0000313" key="2">
    <source>
        <dbReference type="EMBL" id="BAY53728.1"/>
    </source>
</evidence>
<feature type="transmembrane region" description="Helical" evidence="1">
    <location>
        <begin position="138"/>
        <end position="156"/>
    </location>
</feature>
<keyword evidence="3" id="KW-1185">Reference proteome</keyword>
<dbReference type="EMBL" id="AP018203">
    <property type="protein sequence ID" value="BAY53728.1"/>
    <property type="molecule type" value="Genomic_DNA"/>
</dbReference>
<feature type="transmembrane region" description="Helical" evidence="1">
    <location>
        <begin position="112"/>
        <end position="132"/>
    </location>
</feature>
<dbReference type="Proteomes" id="UP000217895">
    <property type="component" value="Chromosome"/>
</dbReference>
<proteinExistence type="predicted"/>
<reference evidence="2 3" key="1">
    <citation type="submission" date="2017-06" db="EMBL/GenBank/DDBJ databases">
        <title>Genome sequencing of cyanobaciteial culture collection at National Institute for Environmental Studies (NIES).</title>
        <authorList>
            <person name="Hirose Y."/>
            <person name="Shimura Y."/>
            <person name="Fujisawa T."/>
            <person name="Nakamura Y."/>
            <person name="Kawachi M."/>
        </authorList>
    </citation>
    <scope>NUCLEOTIDE SEQUENCE [LARGE SCALE GENOMIC DNA]</scope>
    <source>
        <strain evidence="2 3">NIES-2135</strain>
    </source>
</reference>
<sequence length="221" mass="25155">MTWNFLLELFWFDRSVPLRRKRSAFEIEDLPGLWRIHWQLGKTIILSTFYTRIDQACILWGAISTLIFATAQFLAIDWQIQAFLWSGLSLVGTLSMAKLSQCWRTIKPLKDVIDAWVILMLVGITLTDLSIFLSWGELMARLCPLWLGINAIGYLFTGIRIRSRAFAWIGGLSFLAIALLPYVGGWEFLTTGLVTGVSALLIAELQWDSGDVCAHLKRLER</sequence>
<dbReference type="AlphaFoldDB" id="A0A1Z4JAN9"/>
<accession>A0A1Z4JAN9</accession>
<feature type="transmembrane region" description="Helical" evidence="1">
    <location>
        <begin position="82"/>
        <end position="100"/>
    </location>
</feature>
<feature type="transmembrane region" description="Helical" evidence="1">
    <location>
        <begin position="165"/>
        <end position="184"/>
    </location>
</feature>
<feature type="transmembrane region" description="Helical" evidence="1">
    <location>
        <begin position="57"/>
        <end position="76"/>
    </location>
</feature>
<keyword evidence="1" id="KW-0812">Transmembrane</keyword>